<dbReference type="AlphaFoldDB" id="A0A8H5IEH5"/>
<feature type="compositionally biased region" description="Basic and acidic residues" evidence="1">
    <location>
        <begin position="237"/>
        <end position="254"/>
    </location>
</feature>
<evidence type="ECO:0000256" key="1">
    <source>
        <dbReference type="SAM" id="MobiDB-lite"/>
    </source>
</evidence>
<protein>
    <submittedName>
        <fullName evidence="2">Uncharacterized protein</fullName>
    </submittedName>
</protein>
<reference evidence="2 3" key="1">
    <citation type="submission" date="2020-05" db="EMBL/GenBank/DDBJ databases">
        <title>Identification and distribution of gene clusters putatively required for synthesis of sphingolipid metabolism inhibitors in phylogenetically diverse species of the filamentous fungus Fusarium.</title>
        <authorList>
            <person name="Kim H.-S."/>
            <person name="Busman M."/>
            <person name="Brown D.W."/>
            <person name="Divon H."/>
            <person name="Uhlig S."/>
            <person name="Proctor R.H."/>
        </authorList>
    </citation>
    <scope>NUCLEOTIDE SEQUENCE [LARGE SCALE GENOMIC DNA]</scope>
    <source>
        <strain evidence="2 3">NRRL 25196</strain>
    </source>
</reference>
<feature type="region of interest" description="Disordered" evidence="1">
    <location>
        <begin position="65"/>
        <end position="85"/>
    </location>
</feature>
<sequence>MMAIPGNDFMKSLEDLFSEAGAKGRDANAEFVHLRSSLIDFIESIAIASGHGLTTARTRAKYKPKFTDGTEPETHVDFFPPNHDITEKRPQLDAATTAEEFIEIIGTVLSEQKTRNRKKKKSNRKRSNATPPESPMNNAQKRLEAEAANKTLSTADDSPRKRIKLNTSKSKGGVSEPAVFSTAHQSKDNTPAQFPSPEDAVNDNGASVLGPMDIDSGATSSQDRGEEMNEGHSTAEGQKHHESSPERRSQDREDMHMNDADTETLPAYCRSDILEVVAAVEGIEEQQWKDFKPKLLEMLGHMHQEPTPEQHERALKRLSIAIAQTEQERSLIPVEAWKKYEEKLTDETKKGLFDCLWSRRLFKVGKIIYLPEEEVAMESQCWERLKAAARICAILIEMTAKPEEQDYQRDTDRWLIEKLGDISFLEKLFACKDRLGAVRGPGAD</sequence>
<dbReference type="EMBL" id="JAAOAO010000633">
    <property type="protein sequence ID" value="KAF5534492.1"/>
    <property type="molecule type" value="Genomic_DNA"/>
</dbReference>
<feature type="region of interest" description="Disordered" evidence="1">
    <location>
        <begin position="112"/>
        <end position="254"/>
    </location>
</feature>
<feature type="compositionally biased region" description="Basic residues" evidence="1">
    <location>
        <begin position="115"/>
        <end position="127"/>
    </location>
</feature>
<dbReference type="Proteomes" id="UP000574317">
    <property type="component" value="Unassembled WGS sequence"/>
</dbReference>
<organism evidence="2 3">
    <name type="scientific">Fusarium napiforme</name>
    <dbReference type="NCBI Taxonomy" id="42672"/>
    <lineage>
        <taxon>Eukaryota</taxon>
        <taxon>Fungi</taxon>
        <taxon>Dikarya</taxon>
        <taxon>Ascomycota</taxon>
        <taxon>Pezizomycotina</taxon>
        <taxon>Sordariomycetes</taxon>
        <taxon>Hypocreomycetidae</taxon>
        <taxon>Hypocreales</taxon>
        <taxon>Nectriaceae</taxon>
        <taxon>Fusarium</taxon>
        <taxon>Fusarium fujikuroi species complex</taxon>
    </lineage>
</organism>
<gene>
    <name evidence="2" type="ORF">FNAPI_12354</name>
</gene>
<accession>A0A8H5IEH5</accession>
<evidence type="ECO:0000313" key="2">
    <source>
        <dbReference type="EMBL" id="KAF5534492.1"/>
    </source>
</evidence>
<evidence type="ECO:0000313" key="3">
    <source>
        <dbReference type="Proteomes" id="UP000574317"/>
    </source>
</evidence>
<comment type="caution">
    <text evidence="2">The sequence shown here is derived from an EMBL/GenBank/DDBJ whole genome shotgun (WGS) entry which is preliminary data.</text>
</comment>
<proteinExistence type="predicted"/>
<feature type="compositionally biased region" description="Polar residues" evidence="1">
    <location>
        <begin position="182"/>
        <end position="193"/>
    </location>
</feature>
<feature type="compositionally biased region" description="Polar residues" evidence="1">
    <location>
        <begin position="129"/>
        <end position="140"/>
    </location>
</feature>
<keyword evidence="3" id="KW-1185">Reference proteome</keyword>
<name>A0A8H5IEH5_9HYPO</name>
<feature type="compositionally biased region" description="Basic and acidic residues" evidence="1">
    <location>
        <begin position="65"/>
        <end position="76"/>
    </location>
</feature>